<accession>M0PM03</accession>
<evidence type="ECO:0000313" key="2">
    <source>
        <dbReference type="EMBL" id="EMA70679.1"/>
    </source>
</evidence>
<dbReference type="InterPro" id="IPR001173">
    <property type="entry name" value="Glyco_trans_2-like"/>
</dbReference>
<comment type="caution">
    <text evidence="2">The sequence shown here is derived from an EMBL/GenBank/DDBJ whole genome shotgun (WGS) entry which is preliminary data.</text>
</comment>
<proteinExistence type="predicted"/>
<dbReference type="CDD" id="cd04179">
    <property type="entry name" value="DPM_DPG-synthase_like"/>
    <property type="match status" value="1"/>
</dbReference>
<keyword evidence="2" id="KW-0328">Glycosyltransferase</keyword>
<keyword evidence="2" id="KW-0808">Transferase</keyword>
<evidence type="ECO:0000259" key="1">
    <source>
        <dbReference type="Pfam" id="PF00535"/>
    </source>
</evidence>
<dbReference type="GO" id="GO:0016757">
    <property type="term" value="F:glycosyltransferase activity"/>
    <property type="evidence" value="ECO:0007669"/>
    <property type="project" value="UniProtKB-KW"/>
</dbReference>
<dbReference type="Gene3D" id="3.90.550.10">
    <property type="entry name" value="Spore Coat Polysaccharide Biosynthesis Protein SpsA, Chain A"/>
    <property type="match status" value="1"/>
</dbReference>
<keyword evidence="3" id="KW-1185">Reference proteome</keyword>
<name>M0PM03_9EURY</name>
<dbReference type="InterPro" id="IPR050256">
    <property type="entry name" value="Glycosyltransferase_2"/>
</dbReference>
<dbReference type="OrthoDB" id="11098at2157"/>
<dbReference type="InterPro" id="IPR029044">
    <property type="entry name" value="Nucleotide-diphossugar_trans"/>
</dbReference>
<dbReference type="SUPFAM" id="SSF53448">
    <property type="entry name" value="Nucleotide-diphospho-sugar transferases"/>
    <property type="match status" value="1"/>
</dbReference>
<dbReference type="PATRIC" id="fig|1230454.4.peg.57"/>
<sequence length="286" mass="31314">MYRNHAVAAVVPARNEAPFVGRVVDAIPAFVDRIYVVDDASEDDTRAAAIDAAAGSPADESAEWRPESRRLDGRVADVGRAGRVAVLSHDERRGAGGAVKTGYLAALDGDADLVATVDGDGQMDPHRLDRFLDPLVDGDADYAKGTRLSRREHATEMPAFRLFGNRLLTLLCRLSTGYWALTDPVNGYTAIRRGALTAIDPASTYEGYGYGTEVLARLHAAGCRIADVPHPSRYGDEDSGIDYRRYVTRVSRLLLATLLWRIGRERLEGRFGADDLVETVSLRWRL</sequence>
<dbReference type="Proteomes" id="UP000011575">
    <property type="component" value="Unassembled WGS sequence"/>
</dbReference>
<evidence type="ECO:0000313" key="3">
    <source>
        <dbReference type="Proteomes" id="UP000011575"/>
    </source>
</evidence>
<dbReference type="AlphaFoldDB" id="M0PM03"/>
<reference evidence="2 3" key="1">
    <citation type="journal article" date="2014" name="PLoS Genet.">
        <title>Phylogenetically driven sequencing of extremely halophilic archaea reveals strategies for static and dynamic osmo-response.</title>
        <authorList>
            <person name="Becker E.A."/>
            <person name="Seitzer P.M."/>
            <person name="Tritt A."/>
            <person name="Larsen D."/>
            <person name="Krusor M."/>
            <person name="Yao A.I."/>
            <person name="Wu D."/>
            <person name="Madern D."/>
            <person name="Eisen J.A."/>
            <person name="Darling A.E."/>
            <person name="Facciotti M.T."/>
        </authorList>
    </citation>
    <scope>NUCLEOTIDE SEQUENCE [LARGE SCALE GENOMIC DNA]</scope>
    <source>
        <strain evidence="2 3">JCM 13560</strain>
    </source>
</reference>
<dbReference type="Pfam" id="PF00535">
    <property type="entry name" value="Glycos_transf_2"/>
    <property type="match status" value="1"/>
</dbReference>
<dbReference type="EMBL" id="AOJI01000002">
    <property type="protein sequence ID" value="EMA70679.1"/>
    <property type="molecule type" value="Genomic_DNA"/>
</dbReference>
<dbReference type="STRING" id="1230454.C461_00282"/>
<organism evidence="2 3">
    <name type="scientific">Halorubrum aidingense JCM 13560</name>
    <dbReference type="NCBI Taxonomy" id="1230454"/>
    <lineage>
        <taxon>Archaea</taxon>
        <taxon>Methanobacteriati</taxon>
        <taxon>Methanobacteriota</taxon>
        <taxon>Stenosarchaea group</taxon>
        <taxon>Halobacteria</taxon>
        <taxon>Halobacteriales</taxon>
        <taxon>Haloferacaceae</taxon>
        <taxon>Halorubrum</taxon>
    </lineage>
</organism>
<dbReference type="PANTHER" id="PTHR48090">
    <property type="entry name" value="UNDECAPRENYL-PHOSPHATE 4-DEOXY-4-FORMAMIDO-L-ARABINOSE TRANSFERASE-RELATED"/>
    <property type="match status" value="1"/>
</dbReference>
<gene>
    <name evidence="2" type="ORF">C461_00282</name>
</gene>
<dbReference type="RefSeq" id="WP_007997589.1">
    <property type="nucleotide sequence ID" value="NZ_AOJI01000002.1"/>
</dbReference>
<feature type="domain" description="Glycosyltransferase 2-like" evidence="1">
    <location>
        <begin position="10"/>
        <end position="196"/>
    </location>
</feature>
<protein>
    <submittedName>
        <fullName evidence="2">Dolichyl-phosphate beta-D-mannosyltransferase</fullName>
    </submittedName>
</protein>
<dbReference type="PANTHER" id="PTHR48090:SF7">
    <property type="entry name" value="RFBJ PROTEIN"/>
    <property type="match status" value="1"/>
</dbReference>